<keyword evidence="1" id="KW-0472">Membrane</keyword>
<dbReference type="AlphaFoldDB" id="A0A2T4JRW8"/>
<evidence type="ECO:0000256" key="1">
    <source>
        <dbReference type="SAM" id="Phobius"/>
    </source>
</evidence>
<evidence type="ECO:0000313" key="3">
    <source>
        <dbReference type="Proteomes" id="UP000241010"/>
    </source>
</evidence>
<sequence>MFQFLAISTGLSLVLLLGATEWERRAIVARRLGPNGRAILVALAISAIGSLGVVVTAGVSGGWIFLLHLLGASILYHGVMGVFLVHGLQEVSARTFGYGES</sequence>
<dbReference type="EMBL" id="PZKG01000090">
    <property type="protein sequence ID" value="PTE20664.1"/>
    <property type="molecule type" value="Genomic_DNA"/>
</dbReference>
<comment type="caution">
    <text evidence="2">The sequence shown here is derived from an EMBL/GenBank/DDBJ whole genome shotgun (WGS) entry which is preliminary data.</text>
</comment>
<organism evidence="2 3">
    <name type="scientific">Cereibacter changlensis JA139</name>
    <dbReference type="NCBI Taxonomy" id="1188249"/>
    <lineage>
        <taxon>Bacteria</taxon>
        <taxon>Pseudomonadati</taxon>
        <taxon>Pseudomonadota</taxon>
        <taxon>Alphaproteobacteria</taxon>
        <taxon>Rhodobacterales</taxon>
        <taxon>Paracoccaceae</taxon>
        <taxon>Cereibacter</taxon>
    </lineage>
</organism>
<dbReference type="RefSeq" id="WP_107664938.1">
    <property type="nucleotide sequence ID" value="NZ_PZKG01000090.1"/>
</dbReference>
<feature type="transmembrane region" description="Helical" evidence="1">
    <location>
        <begin position="66"/>
        <end position="88"/>
    </location>
</feature>
<reference evidence="2 3" key="1">
    <citation type="submission" date="2018-03" db="EMBL/GenBank/DDBJ databases">
        <title>Cereibacter changlensis.</title>
        <authorList>
            <person name="Meyer T.E."/>
            <person name="Miller S."/>
            <person name="Lodha T."/>
            <person name="Gandham S."/>
            <person name="Chintalapati S."/>
            <person name="Chintalapati V.R."/>
        </authorList>
    </citation>
    <scope>NUCLEOTIDE SEQUENCE [LARGE SCALE GENOMIC DNA]</scope>
    <source>
        <strain evidence="2 3">JA139</strain>
    </source>
</reference>
<evidence type="ECO:0008006" key="4">
    <source>
        <dbReference type="Google" id="ProtNLM"/>
    </source>
</evidence>
<dbReference type="Proteomes" id="UP000241010">
    <property type="component" value="Unassembled WGS sequence"/>
</dbReference>
<proteinExistence type="predicted"/>
<keyword evidence="3" id="KW-1185">Reference proteome</keyword>
<evidence type="ECO:0000313" key="2">
    <source>
        <dbReference type="EMBL" id="PTE20664.1"/>
    </source>
</evidence>
<keyword evidence="1" id="KW-1133">Transmembrane helix</keyword>
<feature type="transmembrane region" description="Helical" evidence="1">
    <location>
        <begin position="38"/>
        <end position="59"/>
    </location>
</feature>
<gene>
    <name evidence="2" type="ORF">C5F48_16305</name>
</gene>
<dbReference type="OrthoDB" id="7689830at2"/>
<name>A0A2T4JRW8_9RHOB</name>
<keyword evidence="1" id="KW-0812">Transmembrane</keyword>
<protein>
    <recommendedName>
        <fullName evidence="4">DUF3325 domain-containing protein</fullName>
    </recommendedName>
</protein>
<accession>A0A2T4JRW8</accession>